<dbReference type="InterPro" id="IPR004875">
    <property type="entry name" value="DDE_SF_endonuclease_dom"/>
</dbReference>
<dbReference type="AlphaFoldDB" id="A0A8S3Y0B0"/>
<dbReference type="GO" id="GO:0003677">
    <property type="term" value="F:DNA binding"/>
    <property type="evidence" value="ECO:0007669"/>
    <property type="project" value="UniProtKB-KW"/>
</dbReference>
<dbReference type="Pfam" id="PF03184">
    <property type="entry name" value="DDE_1"/>
    <property type="match status" value="1"/>
</dbReference>
<evidence type="ECO:0000313" key="4">
    <source>
        <dbReference type="Proteomes" id="UP000691718"/>
    </source>
</evidence>
<evidence type="ECO:0000259" key="2">
    <source>
        <dbReference type="PROSITE" id="PS51253"/>
    </source>
</evidence>
<dbReference type="GO" id="GO:0005634">
    <property type="term" value="C:nucleus"/>
    <property type="evidence" value="ECO:0007669"/>
    <property type="project" value="TreeGrafter"/>
</dbReference>
<dbReference type="InterPro" id="IPR050863">
    <property type="entry name" value="CenT-Element_Derived"/>
</dbReference>
<evidence type="ECO:0000256" key="1">
    <source>
        <dbReference type="ARBA" id="ARBA00023125"/>
    </source>
</evidence>
<evidence type="ECO:0000313" key="3">
    <source>
        <dbReference type="EMBL" id="CAG5043307.1"/>
    </source>
</evidence>
<dbReference type="EMBL" id="CAJQZP010001398">
    <property type="protein sequence ID" value="CAG5043307.1"/>
    <property type="molecule type" value="Genomic_DNA"/>
</dbReference>
<dbReference type="Pfam" id="PF03221">
    <property type="entry name" value="HTH_Tnp_Tc5"/>
    <property type="match status" value="1"/>
</dbReference>
<accession>A0A8S3Y0B0</accession>
<sequence>MASTPKKRKHVTLTISQKCEILDQIKEGDILMEKAKYFHERLGRREFSASKGWLEKLKKRHGIRQLKITGEKLSNNEDAVKPFQDKFMDIIKEKDLSAEQNYNADESALIQPMDQNVIQNIKVNYKKKLLLQVFAQQELESERTVSDILKTNMKEAVFSLAEIWNQLNANLINKSWLPLWPQLNVEKHTDDNFEPEDEVPLAFFVNRGFSEAAINNFLLGNDDLNETEPFTNDEILRQVPQECDGESEEISHVEPVANFSNSSAVSALNTCLEWADQVDIPLPEKMLLRKLRDKAFYLSLNTCRQTKILDFFKKV</sequence>
<dbReference type="OrthoDB" id="125347at2759"/>
<name>A0A8S3Y0B0_PARAO</name>
<protein>
    <submittedName>
        <fullName evidence="3">(apollo) hypothetical protein</fullName>
    </submittedName>
</protein>
<reference evidence="3" key="1">
    <citation type="submission" date="2021-04" db="EMBL/GenBank/DDBJ databases">
        <authorList>
            <person name="Tunstrom K."/>
        </authorList>
    </citation>
    <scope>NUCLEOTIDE SEQUENCE</scope>
</reference>
<organism evidence="3 4">
    <name type="scientific">Parnassius apollo</name>
    <name type="common">Apollo butterfly</name>
    <name type="synonym">Papilio apollo</name>
    <dbReference type="NCBI Taxonomy" id="110799"/>
    <lineage>
        <taxon>Eukaryota</taxon>
        <taxon>Metazoa</taxon>
        <taxon>Ecdysozoa</taxon>
        <taxon>Arthropoda</taxon>
        <taxon>Hexapoda</taxon>
        <taxon>Insecta</taxon>
        <taxon>Pterygota</taxon>
        <taxon>Neoptera</taxon>
        <taxon>Endopterygota</taxon>
        <taxon>Lepidoptera</taxon>
        <taxon>Glossata</taxon>
        <taxon>Ditrysia</taxon>
        <taxon>Papilionoidea</taxon>
        <taxon>Papilionidae</taxon>
        <taxon>Parnassiinae</taxon>
        <taxon>Parnassini</taxon>
        <taxon>Parnassius</taxon>
        <taxon>Parnassius</taxon>
    </lineage>
</organism>
<dbReference type="PROSITE" id="PS51253">
    <property type="entry name" value="HTH_CENPB"/>
    <property type="match status" value="1"/>
</dbReference>
<proteinExistence type="predicted"/>
<keyword evidence="4" id="KW-1185">Reference proteome</keyword>
<comment type="caution">
    <text evidence="3">The sequence shown here is derived from an EMBL/GenBank/DDBJ whole genome shotgun (WGS) entry which is preliminary data.</text>
</comment>
<keyword evidence="1" id="KW-0238">DNA-binding</keyword>
<dbReference type="InterPro" id="IPR006600">
    <property type="entry name" value="HTH_CenpB_DNA-bd_dom"/>
</dbReference>
<dbReference type="Proteomes" id="UP000691718">
    <property type="component" value="Unassembled WGS sequence"/>
</dbReference>
<dbReference type="PANTHER" id="PTHR19303">
    <property type="entry name" value="TRANSPOSON"/>
    <property type="match status" value="1"/>
</dbReference>
<gene>
    <name evidence="3" type="ORF">PAPOLLO_LOCUS22649</name>
</gene>
<dbReference type="PANTHER" id="PTHR19303:SF16">
    <property type="entry name" value="JERKY PROTEIN HOMOLOG-LIKE"/>
    <property type="match status" value="1"/>
</dbReference>
<feature type="domain" description="HTH CENPB-type" evidence="2">
    <location>
        <begin position="1"/>
        <end position="67"/>
    </location>
</feature>